<protein>
    <submittedName>
        <fullName evidence="1">Uncharacterized protein</fullName>
    </submittedName>
</protein>
<reference evidence="1" key="1">
    <citation type="submission" date="2022-07" db="EMBL/GenBank/DDBJ databases">
        <title>Genome Sequence of Physisporinus lineatus.</title>
        <authorList>
            <person name="Buettner E."/>
        </authorList>
    </citation>
    <scope>NUCLEOTIDE SEQUENCE</scope>
    <source>
        <strain evidence="1">VT162</strain>
    </source>
</reference>
<dbReference type="EMBL" id="JANAWD010000282">
    <property type="protein sequence ID" value="KAJ3482245.1"/>
    <property type="molecule type" value="Genomic_DNA"/>
</dbReference>
<evidence type="ECO:0000313" key="2">
    <source>
        <dbReference type="Proteomes" id="UP001212997"/>
    </source>
</evidence>
<evidence type="ECO:0000313" key="1">
    <source>
        <dbReference type="EMBL" id="KAJ3482245.1"/>
    </source>
</evidence>
<proteinExistence type="predicted"/>
<keyword evidence="2" id="KW-1185">Reference proteome</keyword>
<comment type="caution">
    <text evidence="1">The sequence shown here is derived from an EMBL/GenBank/DDBJ whole genome shotgun (WGS) entry which is preliminary data.</text>
</comment>
<dbReference type="Proteomes" id="UP001212997">
    <property type="component" value="Unassembled WGS sequence"/>
</dbReference>
<sequence length="584" mass="65960">MSLLPIQFEGDLLAAVDENFFHMTSKLLAAYPGVVHAAISTGVFAHLLSGHIPDLMGELSLEVSLSGFLDKVELLPNFRSLELFRESLWQRFFEFVQGSPPQEVQGVLEHLLYRCISRAALANGSHGPLASLHARNFLIGSAQVHNAHSEALQTLFPQEVHRILGAQPDLSDWSLGELFTDDITVTTSQLKRVLPGYAVIPPPMPLFRNTRIRASINTGLVASILLKFVPKSLMESDPHGETRWITQGCLFNMALVSHYWNTIAVETLYSHPTLFQGDKAWVFLRTMWNCPELAKMVLSLRMEPRDGWWSPKEKNYARLAIESVLHCCHKLNRLSVTTTVASYYADYSEQWTHPNRLRALMLGNPIPADSLTFPELEVLCMKRCILPYDNFSSLPRLRSLRIHQWFIDNAEVHPVDFQAVFPNIHNFDLLASSCSVLAMLPKPLPVDDVLDGILEFPWNTLFQKTDRTQPSEDQGLRHLTIGTLDDHFDMTSFAIWTTGSALESLTLIITPSLSTRNPLQSITSFLSNLGPCSLRTLRIMYDADLDEKGSYLDAASSFFNSIYFFSDLLHIEIEVITYRAYTPH</sequence>
<accession>A0AAD5V052</accession>
<organism evidence="1 2">
    <name type="scientific">Meripilus lineatus</name>
    <dbReference type="NCBI Taxonomy" id="2056292"/>
    <lineage>
        <taxon>Eukaryota</taxon>
        <taxon>Fungi</taxon>
        <taxon>Dikarya</taxon>
        <taxon>Basidiomycota</taxon>
        <taxon>Agaricomycotina</taxon>
        <taxon>Agaricomycetes</taxon>
        <taxon>Polyporales</taxon>
        <taxon>Meripilaceae</taxon>
        <taxon>Meripilus</taxon>
    </lineage>
</organism>
<name>A0AAD5V052_9APHY</name>
<dbReference type="AlphaFoldDB" id="A0AAD5V052"/>
<gene>
    <name evidence="1" type="ORF">NLI96_g7114</name>
</gene>